<dbReference type="Gene3D" id="1.20.1050.10">
    <property type="match status" value="1"/>
</dbReference>
<accession>B9RJS8</accession>
<dbReference type="STRING" id="3988.B9RJS8"/>
<dbReference type="GO" id="GO:0016740">
    <property type="term" value="F:transferase activity"/>
    <property type="evidence" value="ECO:0007669"/>
    <property type="project" value="UniProtKB-KW"/>
</dbReference>
<reference evidence="2" key="1">
    <citation type="journal article" date="2010" name="Nat. Biotechnol.">
        <title>Draft genome sequence of the oilseed species Ricinus communis.</title>
        <authorList>
            <person name="Chan A.P."/>
            <person name="Crabtree J."/>
            <person name="Zhao Q."/>
            <person name="Lorenzi H."/>
            <person name="Orvis J."/>
            <person name="Puiu D."/>
            <person name="Melake-Berhan A."/>
            <person name="Jones K.M."/>
            <person name="Redman J."/>
            <person name="Chen G."/>
            <person name="Cahoon E.B."/>
            <person name="Gedil M."/>
            <person name="Stanke M."/>
            <person name="Haas B.J."/>
            <person name="Wortman J.R."/>
            <person name="Fraser-Liggett C.M."/>
            <person name="Ravel J."/>
            <person name="Rabinowicz P.D."/>
        </authorList>
    </citation>
    <scope>NUCLEOTIDE SEQUENCE [LARGE SCALE GENOMIC DNA]</scope>
    <source>
        <strain evidence="2">cv. Hale</strain>
    </source>
</reference>
<sequence length="67" mass="7694">MEYIDEVWEESPLLSQDPYAGGKARFWSRFADDKCVPSIMRSYVAEGEEKEKAVEEATASEDFGEWP</sequence>
<gene>
    <name evidence="1" type="ORF">RCOM_1038400</name>
</gene>
<dbReference type="SUPFAM" id="SSF47616">
    <property type="entry name" value="GST C-terminal domain-like"/>
    <property type="match status" value="1"/>
</dbReference>
<dbReference type="Proteomes" id="UP000008311">
    <property type="component" value="Unassembled WGS sequence"/>
</dbReference>
<keyword evidence="2" id="KW-1185">Reference proteome</keyword>
<dbReference type="InParanoid" id="B9RJS8"/>
<dbReference type="InterPro" id="IPR036282">
    <property type="entry name" value="Glutathione-S-Trfase_C_sf"/>
</dbReference>
<proteinExistence type="predicted"/>
<dbReference type="EMBL" id="EQ973783">
    <property type="protein sequence ID" value="EEF48580.1"/>
    <property type="molecule type" value="Genomic_DNA"/>
</dbReference>
<name>B9RJS8_RICCO</name>
<dbReference type="AlphaFoldDB" id="B9RJS8"/>
<evidence type="ECO:0000313" key="1">
    <source>
        <dbReference type="EMBL" id="EEF48580.1"/>
    </source>
</evidence>
<organism evidence="1 2">
    <name type="scientific">Ricinus communis</name>
    <name type="common">Castor bean</name>
    <dbReference type="NCBI Taxonomy" id="3988"/>
    <lineage>
        <taxon>Eukaryota</taxon>
        <taxon>Viridiplantae</taxon>
        <taxon>Streptophyta</taxon>
        <taxon>Embryophyta</taxon>
        <taxon>Tracheophyta</taxon>
        <taxon>Spermatophyta</taxon>
        <taxon>Magnoliopsida</taxon>
        <taxon>eudicotyledons</taxon>
        <taxon>Gunneridae</taxon>
        <taxon>Pentapetalae</taxon>
        <taxon>rosids</taxon>
        <taxon>fabids</taxon>
        <taxon>Malpighiales</taxon>
        <taxon>Euphorbiaceae</taxon>
        <taxon>Acalyphoideae</taxon>
        <taxon>Acalypheae</taxon>
        <taxon>Ricinus</taxon>
    </lineage>
</organism>
<protein>
    <submittedName>
        <fullName evidence="1">Glutathione s-transferase, putative</fullName>
    </submittedName>
</protein>
<evidence type="ECO:0000313" key="2">
    <source>
        <dbReference type="Proteomes" id="UP000008311"/>
    </source>
</evidence>